<dbReference type="SUPFAM" id="SSF48726">
    <property type="entry name" value="Immunoglobulin"/>
    <property type="match status" value="2"/>
</dbReference>
<evidence type="ECO:0000256" key="12">
    <source>
        <dbReference type="ARBA" id="ARBA00023157"/>
    </source>
</evidence>
<dbReference type="GO" id="GO:0004714">
    <property type="term" value="F:transmembrane receptor protein tyrosine kinase activity"/>
    <property type="evidence" value="ECO:0007669"/>
    <property type="project" value="UniProtKB-EC"/>
</dbReference>
<evidence type="ECO:0000256" key="10">
    <source>
        <dbReference type="ARBA" id="ARBA00023136"/>
    </source>
</evidence>
<proteinExistence type="predicted"/>
<keyword evidence="4" id="KW-0808">Transferase</keyword>
<keyword evidence="14" id="KW-0325">Glycoprotein</keyword>
<evidence type="ECO:0000256" key="14">
    <source>
        <dbReference type="ARBA" id="ARBA00023180"/>
    </source>
</evidence>
<dbReference type="SMART" id="SM00409">
    <property type="entry name" value="IG"/>
    <property type="match status" value="2"/>
</dbReference>
<dbReference type="PROSITE" id="PS00240">
    <property type="entry name" value="RECEPTOR_TYR_KIN_III"/>
    <property type="match status" value="1"/>
</dbReference>
<evidence type="ECO:0000259" key="24">
    <source>
        <dbReference type="PROSITE" id="PS50835"/>
    </source>
</evidence>
<feature type="binding site" evidence="18 21">
    <location>
        <position position="438"/>
    </location>
    <ligand>
        <name>ATP</name>
        <dbReference type="ChEBI" id="CHEBI:30616"/>
    </ligand>
</feature>
<evidence type="ECO:0000256" key="18">
    <source>
        <dbReference type="PIRSR" id="PIRSR000615-2"/>
    </source>
</evidence>
<protein>
    <recommendedName>
        <fullName evidence="2">receptor protein-tyrosine kinase</fullName>
        <ecNumber evidence="2">2.7.10.1</ecNumber>
    </recommendedName>
</protein>
<dbReference type="OrthoDB" id="6597672at2759"/>
<evidence type="ECO:0000256" key="1">
    <source>
        <dbReference type="ARBA" id="ARBA00004479"/>
    </source>
</evidence>
<dbReference type="STRING" id="195883.A0A482XCK2"/>
<accession>A0A482XCK2</accession>
<keyword evidence="15" id="KW-0393">Immunoglobulin domain</keyword>
<evidence type="ECO:0000256" key="19">
    <source>
        <dbReference type="PIRSR" id="PIRSR000615-3"/>
    </source>
</evidence>
<evidence type="ECO:0000256" key="7">
    <source>
        <dbReference type="ARBA" id="ARBA00022777"/>
    </source>
</evidence>
<dbReference type="GO" id="GO:0046872">
    <property type="term" value="F:metal ion binding"/>
    <property type="evidence" value="ECO:0007669"/>
    <property type="project" value="UniProtKB-KW"/>
</dbReference>
<dbReference type="InterPro" id="IPR000719">
    <property type="entry name" value="Prot_kinase_dom"/>
</dbReference>
<feature type="binding site" evidence="18">
    <location>
        <position position="673"/>
    </location>
    <ligand>
        <name>ATP</name>
        <dbReference type="ChEBI" id="CHEBI:30616"/>
    </ligand>
</feature>
<dbReference type="InParanoid" id="A0A482XCK2"/>
<keyword evidence="9 22" id="KW-1133">Transmembrane helix</keyword>
<evidence type="ECO:0000256" key="4">
    <source>
        <dbReference type="ARBA" id="ARBA00022679"/>
    </source>
</evidence>
<dbReference type="PROSITE" id="PS00109">
    <property type="entry name" value="PROTEIN_KINASE_TYR"/>
    <property type="match status" value="1"/>
</dbReference>
<dbReference type="Pfam" id="PF13927">
    <property type="entry name" value="Ig_3"/>
    <property type="match status" value="1"/>
</dbReference>
<dbReference type="GO" id="GO:0005886">
    <property type="term" value="C:plasma membrane"/>
    <property type="evidence" value="ECO:0007669"/>
    <property type="project" value="TreeGrafter"/>
</dbReference>
<dbReference type="CDD" id="cd00192">
    <property type="entry name" value="PTKc"/>
    <property type="match status" value="1"/>
</dbReference>
<dbReference type="SMART" id="SM00408">
    <property type="entry name" value="IGc2"/>
    <property type="match status" value="1"/>
</dbReference>
<evidence type="ECO:0000256" key="15">
    <source>
        <dbReference type="ARBA" id="ARBA00023319"/>
    </source>
</evidence>
<dbReference type="Gene3D" id="3.30.200.20">
    <property type="entry name" value="Phosphorylase Kinase, domain 1"/>
    <property type="match status" value="1"/>
</dbReference>
<feature type="transmembrane region" description="Helical" evidence="22">
    <location>
        <begin position="330"/>
        <end position="356"/>
    </location>
</feature>
<comment type="catalytic activity">
    <reaction evidence="16">
        <text>L-tyrosyl-[protein] + ATP = O-phospho-L-tyrosyl-[protein] + ADP + H(+)</text>
        <dbReference type="Rhea" id="RHEA:10596"/>
        <dbReference type="Rhea" id="RHEA-COMP:10136"/>
        <dbReference type="Rhea" id="RHEA-COMP:20101"/>
        <dbReference type="ChEBI" id="CHEBI:15378"/>
        <dbReference type="ChEBI" id="CHEBI:30616"/>
        <dbReference type="ChEBI" id="CHEBI:46858"/>
        <dbReference type="ChEBI" id="CHEBI:61978"/>
        <dbReference type="ChEBI" id="CHEBI:456216"/>
        <dbReference type="EC" id="2.7.10.1"/>
    </reaction>
</comment>
<comment type="caution">
    <text evidence="25">The sequence shown here is derived from an EMBL/GenBank/DDBJ whole genome shotgun (WGS) entry which is preliminary data.</text>
</comment>
<evidence type="ECO:0000313" key="25">
    <source>
        <dbReference type="EMBL" id="RZF43417.1"/>
    </source>
</evidence>
<evidence type="ECO:0000256" key="5">
    <source>
        <dbReference type="ARBA" id="ARBA00022692"/>
    </source>
</evidence>
<dbReference type="PIRSF" id="PIRSF000615">
    <property type="entry name" value="TyrPK_CSF1-R"/>
    <property type="match status" value="1"/>
</dbReference>
<dbReference type="InterPro" id="IPR017441">
    <property type="entry name" value="Protein_kinase_ATP_BS"/>
</dbReference>
<feature type="binding site" evidence="19">
    <location>
        <position position="687"/>
    </location>
    <ligand>
        <name>Mg(2+)</name>
        <dbReference type="ChEBI" id="CHEBI:18420"/>
    </ligand>
</feature>
<evidence type="ECO:0000256" key="22">
    <source>
        <dbReference type="SAM" id="Phobius"/>
    </source>
</evidence>
<organism evidence="25 26">
    <name type="scientific">Laodelphax striatellus</name>
    <name type="common">Small brown planthopper</name>
    <name type="synonym">Delphax striatella</name>
    <dbReference type="NCBI Taxonomy" id="195883"/>
    <lineage>
        <taxon>Eukaryota</taxon>
        <taxon>Metazoa</taxon>
        <taxon>Ecdysozoa</taxon>
        <taxon>Arthropoda</taxon>
        <taxon>Hexapoda</taxon>
        <taxon>Insecta</taxon>
        <taxon>Pterygota</taxon>
        <taxon>Neoptera</taxon>
        <taxon>Paraneoptera</taxon>
        <taxon>Hemiptera</taxon>
        <taxon>Auchenorrhyncha</taxon>
        <taxon>Fulgoroidea</taxon>
        <taxon>Delphacidae</taxon>
        <taxon>Criomorphinae</taxon>
        <taxon>Laodelphax</taxon>
    </lineage>
</organism>
<evidence type="ECO:0000313" key="26">
    <source>
        <dbReference type="Proteomes" id="UP000291343"/>
    </source>
</evidence>
<dbReference type="GO" id="GO:0005524">
    <property type="term" value="F:ATP binding"/>
    <property type="evidence" value="ECO:0007669"/>
    <property type="project" value="UniProtKB-UniRule"/>
</dbReference>
<dbReference type="InterPro" id="IPR011009">
    <property type="entry name" value="Kinase-like_dom_sf"/>
</dbReference>
<dbReference type="InterPro" id="IPR036179">
    <property type="entry name" value="Ig-like_dom_sf"/>
</dbReference>
<name>A0A482XCK2_LAOST</name>
<keyword evidence="19" id="KW-0479">Metal-binding</keyword>
<dbReference type="PANTHER" id="PTHR24416:SF600">
    <property type="entry name" value="PDGF- AND VEGF-RECEPTOR RELATED, ISOFORM J"/>
    <property type="match status" value="1"/>
</dbReference>
<feature type="domain" description="Ig-like" evidence="24">
    <location>
        <begin position="212"/>
        <end position="303"/>
    </location>
</feature>
<evidence type="ECO:0000256" key="17">
    <source>
        <dbReference type="PIRSR" id="PIRSR000615-1"/>
    </source>
</evidence>
<dbReference type="PROSITE" id="PS50011">
    <property type="entry name" value="PROTEIN_KINASE_DOM"/>
    <property type="match status" value="1"/>
</dbReference>
<dbReference type="InterPro" id="IPR003599">
    <property type="entry name" value="Ig_sub"/>
</dbReference>
<dbReference type="SUPFAM" id="SSF56112">
    <property type="entry name" value="Protein kinase-like (PK-like)"/>
    <property type="match status" value="1"/>
</dbReference>
<evidence type="ECO:0000256" key="3">
    <source>
        <dbReference type="ARBA" id="ARBA00022553"/>
    </source>
</evidence>
<evidence type="ECO:0000256" key="9">
    <source>
        <dbReference type="ARBA" id="ARBA00022989"/>
    </source>
</evidence>
<dbReference type="Gene3D" id="2.60.40.10">
    <property type="entry name" value="Immunoglobulins"/>
    <property type="match status" value="2"/>
</dbReference>
<dbReference type="Proteomes" id="UP000291343">
    <property type="component" value="Unassembled WGS sequence"/>
</dbReference>
<dbReference type="PROSITE" id="PS50835">
    <property type="entry name" value="IG_LIKE"/>
    <property type="match status" value="3"/>
</dbReference>
<dbReference type="PROSITE" id="PS00107">
    <property type="entry name" value="PROTEIN_KINASE_ATP"/>
    <property type="match status" value="1"/>
</dbReference>
<keyword evidence="11" id="KW-0829">Tyrosine-protein kinase</keyword>
<feature type="binding site" evidence="19">
    <location>
        <position position="674"/>
    </location>
    <ligand>
        <name>Mg(2+)</name>
        <dbReference type="ChEBI" id="CHEBI:18420"/>
    </ligand>
</feature>
<dbReference type="FunFam" id="1.10.510.10:FF:000554">
    <property type="entry name" value="Predicted protein"/>
    <property type="match status" value="1"/>
</dbReference>
<sequence>MIPLHDDGVVIGDNAVLACVHTYAAGDSTQCNITWDIGSPNQTRETDGYLKASFSSKDQLSTSTIIDRHILIIPNVTRNDTHSYKCSVPGKANSEDYHLLVHDPLPPQIQLSNPPKSRIPNEKSYSIVCNATGYPIPTIQWLKNSMPVNDCLGSSLPDSEPCFNQNSKNSSTLTLKSVERRSEGKYNCTATSKIGINHTSTWIITGTGDRKPEILNDSSIVISTALEFNVTGKTDPSDLKLKLTCYIAGWPVPNVTWFRKERGVDTGFINIPNPRWPEVQVIDENELIYNNVSTSLDGVQIGCSEDGELVPTANRTLKIIQKVEKEEKSLLLMIIWLFVFIGLIIASAFIIMYFMISKESDFMEELIQEFHKGRKENLNSDLEPKEKAECLPYNREYEFPRSNLKLGKRLGSGAFGLVMFGEANGIVRKGLVTPVAVKMVKNNYEISQIRALASELKIMQTIGKHLNIVNLLGACTDNLKNLLVITEYCSYGNLHEFLLQNRNIFVSQVDCGTGIYTGKNIKSTILQEMMSVTYVESDEAFAKLRKSKIENDFEEQNNVYDDVAPFTEEQNNVYDDVAPFTEGFCPDKAVDRKSVFSQSDSKLLSDVKDMPKPEAVSNHYEIDLNVQSKVKFDKIADISKICTDDLFCWAYQIARGMEYLSSRKIIHGDLAIRNVLLANHNIVKISDFGLSKNVYHYADENYVKKSKQALPVKWMALESIADRVFSTHSDVWTYGIVLWELFSLAETPYAGMDDFERLFHKLKLGFRMERPPNATSDLYNLMLECWNKEPRARPSFTSISRIISDMLEKTLRDYYIGLMEYIEENPNKIYEDYYQEMCYKKQSPLTEETTVGDAQRENNTDTNTLVDLEDEDIAITPGYLNMQGNS</sequence>
<keyword evidence="10 22" id="KW-0472">Membrane</keyword>
<evidence type="ECO:0000256" key="20">
    <source>
        <dbReference type="PIRSR" id="PIRSR000615-4"/>
    </source>
</evidence>
<dbReference type="InterPro" id="IPR050122">
    <property type="entry name" value="RTK"/>
</dbReference>
<dbReference type="EC" id="2.7.10.1" evidence="2"/>
<dbReference type="InterPro" id="IPR007110">
    <property type="entry name" value="Ig-like_dom"/>
</dbReference>
<feature type="site" description="Important for interaction with phosphotyrosine-binding proteins" evidence="20">
    <location>
        <position position="815"/>
    </location>
</feature>
<comment type="subcellular location">
    <subcellularLocation>
        <location evidence="1">Membrane</location>
        <topology evidence="1">Single-pass type I membrane protein</topology>
    </subcellularLocation>
</comment>
<dbReference type="CDD" id="cd00096">
    <property type="entry name" value="Ig"/>
    <property type="match status" value="1"/>
</dbReference>
<dbReference type="InterPro" id="IPR013783">
    <property type="entry name" value="Ig-like_fold"/>
</dbReference>
<evidence type="ECO:0000256" key="8">
    <source>
        <dbReference type="ARBA" id="ARBA00022840"/>
    </source>
</evidence>
<feature type="domain" description="Protein kinase" evidence="23">
    <location>
        <begin position="404"/>
        <end position="807"/>
    </location>
</feature>
<keyword evidence="8 18" id="KW-0067">ATP-binding</keyword>
<evidence type="ECO:0000256" key="16">
    <source>
        <dbReference type="ARBA" id="ARBA00051243"/>
    </source>
</evidence>
<evidence type="ECO:0000256" key="21">
    <source>
        <dbReference type="PROSITE-ProRule" id="PRU10141"/>
    </source>
</evidence>
<feature type="domain" description="Ig-like" evidence="24">
    <location>
        <begin position="1"/>
        <end position="88"/>
    </location>
</feature>
<dbReference type="GO" id="GO:0043235">
    <property type="term" value="C:receptor complex"/>
    <property type="evidence" value="ECO:0007669"/>
    <property type="project" value="TreeGrafter"/>
</dbReference>
<keyword evidence="19" id="KW-0460">Magnesium</keyword>
<keyword evidence="6 18" id="KW-0547">Nucleotide-binding</keyword>
<dbReference type="AlphaFoldDB" id="A0A482XCK2"/>
<keyword evidence="12" id="KW-1015">Disulfide bond</keyword>
<evidence type="ECO:0000256" key="11">
    <source>
        <dbReference type="ARBA" id="ARBA00023137"/>
    </source>
</evidence>
<evidence type="ECO:0000256" key="13">
    <source>
        <dbReference type="ARBA" id="ARBA00023170"/>
    </source>
</evidence>
<dbReference type="FunFam" id="3.30.200.20:FF:000586">
    <property type="entry name" value="Receptor protein-tyrosine kinase"/>
    <property type="match status" value="1"/>
</dbReference>
<evidence type="ECO:0000259" key="23">
    <source>
        <dbReference type="PROSITE" id="PS50011"/>
    </source>
</evidence>
<keyword evidence="13" id="KW-0675">Receptor</keyword>
<dbReference type="PANTHER" id="PTHR24416">
    <property type="entry name" value="TYROSINE-PROTEIN KINASE RECEPTOR"/>
    <property type="match status" value="1"/>
</dbReference>
<reference evidence="25 26" key="1">
    <citation type="journal article" date="2017" name="Gigascience">
        <title>Genome sequence of the small brown planthopper, Laodelphax striatellus.</title>
        <authorList>
            <person name="Zhu J."/>
            <person name="Jiang F."/>
            <person name="Wang X."/>
            <person name="Yang P."/>
            <person name="Bao Y."/>
            <person name="Zhao W."/>
            <person name="Wang W."/>
            <person name="Lu H."/>
            <person name="Wang Q."/>
            <person name="Cui N."/>
            <person name="Li J."/>
            <person name="Chen X."/>
            <person name="Luo L."/>
            <person name="Yu J."/>
            <person name="Kang L."/>
            <person name="Cui F."/>
        </authorList>
    </citation>
    <scope>NUCLEOTIDE SEQUENCE [LARGE SCALE GENOMIC DNA]</scope>
    <source>
        <strain evidence="25">Lst14</strain>
    </source>
</reference>
<keyword evidence="7" id="KW-0418">Kinase</keyword>
<dbReference type="InterPro" id="IPR003598">
    <property type="entry name" value="Ig_sub2"/>
</dbReference>
<keyword evidence="5 22" id="KW-0812">Transmembrane</keyword>
<feature type="domain" description="Ig-like" evidence="24">
    <location>
        <begin position="107"/>
        <end position="205"/>
    </location>
</feature>
<dbReference type="InterPro" id="IPR008266">
    <property type="entry name" value="Tyr_kinase_AS"/>
</dbReference>
<gene>
    <name evidence="25" type="ORF">LSTR_LSTR001678</name>
</gene>
<feature type="active site" description="Proton acceptor" evidence="17">
    <location>
        <position position="669"/>
    </location>
</feature>
<dbReference type="InterPro" id="IPR001824">
    <property type="entry name" value="Tyr_kinase_rcpt_3_CS"/>
</dbReference>
<dbReference type="EMBL" id="QKKF02012754">
    <property type="protein sequence ID" value="RZF43417.1"/>
    <property type="molecule type" value="Genomic_DNA"/>
</dbReference>
<evidence type="ECO:0000256" key="6">
    <source>
        <dbReference type="ARBA" id="ARBA00022741"/>
    </source>
</evidence>
<evidence type="ECO:0000256" key="2">
    <source>
        <dbReference type="ARBA" id="ARBA00011902"/>
    </source>
</evidence>
<feature type="binding site" evidence="18">
    <location>
        <begin position="411"/>
        <end position="418"/>
    </location>
    <ligand>
        <name>ATP</name>
        <dbReference type="ChEBI" id="CHEBI:30616"/>
    </ligand>
</feature>
<dbReference type="GO" id="GO:0007169">
    <property type="term" value="P:cell surface receptor protein tyrosine kinase signaling pathway"/>
    <property type="evidence" value="ECO:0007669"/>
    <property type="project" value="InterPro"/>
</dbReference>
<dbReference type="Gene3D" id="1.10.510.10">
    <property type="entry name" value="Transferase(Phosphotransferase) domain 1"/>
    <property type="match status" value="1"/>
</dbReference>
<dbReference type="SMR" id="A0A482XCK2"/>
<keyword evidence="3" id="KW-0597">Phosphoprotein</keyword>
<dbReference type="InterPro" id="IPR001245">
    <property type="entry name" value="Ser-Thr/Tyr_kinase_cat_dom"/>
</dbReference>
<dbReference type="Pfam" id="PF07714">
    <property type="entry name" value="PK_Tyr_Ser-Thr"/>
    <property type="match status" value="1"/>
</dbReference>
<keyword evidence="26" id="KW-1185">Reference proteome</keyword>